<feature type="chain" id="PRO_5026812431" evidence="2">
    <location>
        <begin position="26"/>
        <end position="113"/>
    </location>
</feature>
<dbReference type="EMBL" id="BKCJ010003931">
    <property type="protein sequence ID" value="GEU58025.1"/>
    <property type="molecule type" value="Genomic_DNA"/>
</dbReference>
<reference evidence="3" key="1">
    <citation type="journal article" date="2019" name="Sci. Rep.">
        <title>Draft genome of Tanacetum cinerariifolium, the natural source of mosquito coil.</title>
        <authorList>
            <person name="Yamashiro T."/>
            <person name="Shiraishi A."/>
            <person name="Satake H."/>
            <person name="Nakayama K."/>
        </authorList>
    </citation>
    <scope>NUCLEOTIDE SEQUENCE</scope>
</reference>
<name>A0A6L2LCT2_TANCI</name>
<evidence type="ECO:0000256" key="1">
    <source>
        <dbReference type="SAM" id="Phobius"/>
    </source>
</evidence>
<organism evidence="3">
    <name type="scientific">Tanacetum cinerariifolium</name>
    <name type="common">Dalmatian daisy</name>
    <name type="synonym">Chrysanthemum cinerariifolium</name>
    <dbReference type="NCBI Taxonomy" id="118510"/>
    <lineage>
        <taxon>Eukaryota</taxon>
        <taxon>Viridiplantae</taxon>
        <taxon>Streptophyta</taxon>
        <taxon>Embryophyta</taxon>
        <taxon>Tracheophyta</taxon>
        <taxon>Spermatophyta</taxon>
        <taxon>Magnoliopsida</taxon>
        <taxon>eudicotyledons</taxon>
        <taxon>Gunneridae</taxon>
        <taxon>Pentapetalae</taxon>
        <taxon>asterids</taxon>
        <taxon>campanulids</taxon>
        <taxon>Asterales</taxon>
        <taxon>Asteraceae</taxon>
        <taxon>Asteroideae</taxon>
        <taxon>Anthemideae</taxon>
        <taxon>Anthemidinae</taxon>
        <taxon>Tanacetum</taxon>
    </lineage>
</organism>
<dbReference type="AlphaFoldDB" id="A0A6L2LCT2"/>
<keyword evidence="2" id="KW-0732">Signal</keyword>
<keyword evidence="1" id="KW-1133">Transmembrane helix</keyword>
<evidence type="ECO:0000256" key="2">
    <source>
        <dbReference type="SAM" id="SignalP"/>
    </source>
</evidence>
<proteinExistence type="predicted"/>
<keyword evidence="1" id="KW-0812">Transmembrane</keyword>
<feature type="transmembrane region" description="Helical" evidence="1">
    <location>
        <begin position="68"/>
        <end position="87"/>
    </location>
</feature>
<comment type="caution">
    <text evidence="3">The sequence shown here is derived from an EMBL/GenBank/DDBJ whole genome shotgun (WGS) entry which is preliminary data.</text>
</comment>
<accession>A0A6L2LCT2</accession>
<keyword evidence="1" id="KW-0472">Membrane</keyword>
<protein>
    <submittedName>
        <fullName evidence="3">Cationic amino acid transporter 2, vacuolar-like isoform X1</fullName>
    </submittedName>
</protein>
<feature type="signal peptide" evidence="2">
    <location>
        <begin position="1"/>
        <end position="25"/>
    </location>
</feature>
<evidence type="ECO:0000313" key="3">
    <source>
        <dbReference type="EMBL" id="GEU58025.1"/>
    </source>
</evidence>
<gene>
    <name evidence="3" type="ORF">Tci_030003</name>
</gene>
<sequence>MPFCRKCVSLFLHLYWISFLDNRMGFNFGIYKWRIDSSLWHCYLESQIPFWSLLSPHYNVWESRRTRFSCQYIIAVSAVIVGLVPYYRMDPDTPITSAFASHGIQGASYIITI</sequence>